<gene>
    <name evidence="1" type="ORF">JKF63_07357</name>
</gene>
<keyword evidence="2" id="KW-1185">Reference proteome</keyword>
<protein>
    <submittedName>
        <fullName evidence="1">Uncharacterized protein</fullName>
    </submittedName>
</protein>
<dbReference type="GeneID" id="94293373"/>
<dbReference type="AlphaFoldDB" id="A0A836YGM5"/>
<proteinExistence type="predicted"/>
<sequence length="667" mass="70259">MMDSATCIPSRVLRLPQPLLEPRGSKWASVQPSPDRAALLLRSRHECQLLPISSFVQQEECAAAVAQSTHAGDRVGDESHVVTQQWKTGPSRGRHASGGKVGQRIVLPQPHRQLTTSCWLSAGLNLRSGEIDGAVASDDIAAGAVVGLGDASSMVTIMRSSPFNTTSTPQDTTATWLQSTIFLEEEAEAAAAAMLASGSSLGWHHEHHSSLDKITALRQQSHMGRAPPAARAWRAVEAILPCSYASSFTTSGGGGGGDLTDIYVLCQRADDIYVGSGVAAAGRSSRRPCSSVWLASVQRESAWRVPLATPPGDDEGALDGGGNDATACCSEELSHTTRRTPRLFDVRRRLPPVHEHASPHQRANHPETGPLGLVFAAAFRRHVGLYTAATVTPVVFFELPPWLAGGGGGTRAAHFAPATTSLPRWSSDCCVTAVVEEPSFVETAVPQTPSTISGSGHSYLVTALYNQPNRQRSPTHAAPAKANGSDSGGCCTPLSSSGSCWWLLYDCRNPSAPVWTVEEALAAPPALDDEARHNAPVVTEWLPSPSRVPAPCADFLRSPLCATYVPFETTFTESASAPARLPAGGTCVVLDGGTKMPDCLGSSAQGSDAEDGGATTVFAPIMYELSPPRSLRLPAPGAPPMATSKPPRVRALTFADGVLHYACEEAL</sequence>
<dbReference type="EMBL" id="JAFJZO010000005">
    <property type="protein sequence ID" value="KAG5511394.1"/>
    <property type="molecule type" value="Genomic_DNA"/>
</dbReference>
<name>A0A836YGM5_9TRYP</name>
<evidence type="ECO:0000313" key="1">
    <source>
        <dbReference type="EMBL" id="KAG5511394.1"/>
    </source>
</evidence>
<evidence type="ECO:0000313" key="2">
    <source>
        <dbReference type="Proteomes" id="UP000674318"/>
    </source>
</evidence>
<comment type="caution">
    <text evidence="1">The sequence shown here is derived from an EMBL/GenBank/DDBJ whole genome shotgun (WGS) entry which is preliminary data.</text>
</comment>
<reference evidence="1 2" key="1">
    <citation type="submission" date="2021-02" db="EMBL/GenBank/DDBJ databases">
        <title>Porcisia hertigi Genome sequencing and assembly.</title>
        <authorList>
            <person name="Almutairi H."/>
            <person name="Gatherer D."/>
        </authorList>
    </citation>
    <scope>NUCLEOTIDE SEQUENCE [LARGE SCALE GENOMIC DNA]</scope>
    <source>
        <strain evidence="1 2">C119</strain>
    </source>
</reference>
<dbReference type="KEGG" id="phet:94293373"/>
<dbReference type="OrthoDB" id="267761at2759"/>
<dbReference type="Proteomes" id="UP000674318">
    <property type="component" value="Unassembled WGS sequence"/>
</dbReference>
<organism evidence="1 2">
    <name type="scientific">Porcisia hertigi</name>
    <dbReference type="NCBI Taxonomy" id="2761500"/>
    <lineage>
        <taxon>Eukaryota</taxon>
        <taxon>Discoba</taxon>
        <taxon>Euglenozoa</taxon>
        <taxon>Kinetoplastea</taxon>
        <taxon>Metakinetoplastina</taxon>
        <taxon>Trypanosomatida</taxon>
        <taxon>Trypanosomatidae</taxon>
        <taxon>Leishmaniinae</taxon>
        <taxon>Porcisia</taxon>
    </lineage>
</organism>
<accession>A0A836YGM5</accession>
<dbReference type="RefSeq" id="XP_067759606.1">
    <property type="nucleotide sequence ID" value="XM_067903296.1"/>
</dbReference>